<evidence type="ECO:0000256" key="8">
    <source>
        <dbReference type="ARBA" id="ARBA00023146"/>
    </source>
</evidence>
<evidence type="ECO:0000256" key="6">
    <source>
        <dbReference type="ARBA" id="ARBA00022884"/>
    </source>
</evidence>
<feature type="short sequence motif" description="'KMSKS' region" evidence="11">
    <location>
        <begin position="243"/>
        <end position="247"/>
    </location>
</feature>
<evidence type="ECO:0000256" key="3">
    <source>
        <dbReference type="ARBA" id="ARBA00022598"/>
    </source>
</evidence>
<evidence type="ECO:0000256" key="9">
    <source>
        <dbReference type="ARBA" id="ARBA00048248"/>
    </source>
</evidence>
<comment type="catalytic activity">
    <reaction evidence="9 11">
        <text>tRNA(Tyr) + L-tyrosine + ATP = L-tyrosyl-tRNA(Tyr) + AMP + diphosphate + H(+)</text>
        <dbReference type="Rhea" id="RHEA:10220"/>
        <dbReference type="Rhea" id="RHEA-COMP:9706"/>
        <dbReference type="Rhea" id="RHEA-COMP:9707"/>
        <dbReference type="ChEBI" id="CHEBI:15378"/>
        <dbReference type="ChEBI" id="CHEBI:30616"/>
        <dbReference type="ChEBI" id="CHEBI:33019"/>
        <dbReference type="ChEBI" id="CHEBI:58315"/>
        <dbReference type="ChEBI" id="CHEBI:78442"/>
        <dbReference type="ChEBI" id="CHEBI:78536"/>
        <dbReference type="ChEBI" id="CHEBI:456215"/>
        <dbReference type="EC" id="6.1.1.1"/>
    </reaction>
</comment>
<comment type="caution">
    <text evidence="13">The sequence shown here is derived from an EMBL/GenBank/DDBJ whole genome shotgun (WGS) entry which is preliminary data.</text>
</comment>
<dbReference type="InterPro" id="IPR024107">
    <property type="entry name" value="Tyr-tRNA-ligase_bac_1"/>
</dbReference>
<keyword evidence="3 11" id="KW-0436">Ligase</keyword>
<keyword evidence="4 11" id="KW-0547">Nucleotide-binding</keyword>
<dbReference type="PROSITE" id="PS50889">
    <property type="entry name" value="S4"/>
    <property type="match status" value="1"/>
</dbReference>
<dbReference type="SUPFAM" id="SSF52374">
    <property type="entry name" value="Nucleotidylyl transferase"/>
    <property type="match status" value="1"/>
</dbReference>
<evidence type="ECO:0000256" key="1">
    <source>
        <dbReference type="ARBA" id="ARBA00004496"/>
    </source>
</evidence>
<dbReference type="InterPro" id="IPR024088">
    <property type="entry name" value="Tyr-tRNA-ligase_bac-type"/>
</dbReference>
<dbReference type="InterPro" id="IPR002305">
    <property type="entry name" value="aa-tRNA-synth_Ic"/>
</dbReference>
<comment type="function">
    <text evidence="11">Catalyzes the attachment of tyrosine to tRNA(Tyr) in a two-step reaction: tyrosine is first activated by ATP to form Tyr-AMP and then transferred to the acceptor end of tRNA(Tyr).</text>
</comment>
<evidence type="ECO:0000256" key="10">
    <source>
        <dbReference type="ARBA" id="ARBA00060965"/>
    </source>
</evidence>
<dbReference type="InterPro" id="IPR014729">
    <property type="entry name" value="Rossmann-like_a/b/a_fold"/>
</dbReference>
<dbReference type="CDD" id="cd00805">
    <property type="entry name" value="TyrRS_core"/>
    <property type="match status" value="1"/>
</dbReference>
<dbReference type="Pfam" id="PF00579">
    <property type="entry name" value="tRNA-synt_1b"/>
    <property type="match status" value="1"/>
</dbReference>
<dbReference type="Gene3D" id="3.40.50.620">
    <property type="entry name" value="HUPs"/>
    <property type="match status" value="1"/>
</dbReference>
<feature type="binding site" evidence="11">
    <location>
        <position position="183"/>
    </location>
    <ligand>
        <name>L-tyrosine</name>
        <dbReference type="ChEBI" id="CHEBI:58315"/>
    </ligand>
</feature>
<evidence type="ECO:0000313" key="14">
    <source>
        <dbReference type="Proteomes" id="UP000606730"/>
    </source>
</evidence>
<dbReference type="GO" id="GO:0003723">
    <property type="term" value="F:RNA binding"/>
    <property type="evidence" value="ECO:0007669"/>
    <property type="project" value="UniProtKB-KW"/>
</dbReference>
<dbReference type="SUPFAM" id="SSF55174">
    <property type="entry name" value="Alpha-L RNA-binding motif"/>
    <property type="match status" value="1"/>
</dbReference>
<accession>A0A917EHH2</accession>
<organism evidence="13 14">
    <name type="scientific">Actibacterium pelagium</name>
    <dbReference type="NCBI Taxonomy" id="2029103"/>
    <lineage>
        <taxon>Bacteria</taxon>
        <taxon>Pseudomonadati</taxon>
        <taxon>Pseudomonadota</taxon>
        <taxon>Alphaproteobacteria</taxon>
        <taxon>Rhodobacterales</taxon>
        <taxon>Roseobacteraceae</taxon>
        <taxon>Actibacterium</taxon>
    </lineage>
</organism>
<dbReference type="Proteomes" id="UP000606730">
    <property type="component" value="Unassembled WGS sequence"/>
</dbReference>
<keyword evidence="14" id="KW-1185">Reference proteome</keyword>
<dbReference type="PRINTS" id="PR01040">
    <property type="entry name" value="TRNASYNTHTYR"/>
</dbReference>
<feature type="binding site" evidence="11">
    <location>
        <position position="246"/>
    </location>
    <ligand>
        <name>ATP</name>
        <dbReference type="ChEBI" id="CHEBI:30616"/>
    </ligand>
</feature>
<gene>
    <name evidence="11 13" type="primary">tyrS</name>
    <name evidence="13" type="ORF">GCM10011517_05490</name>
</gene>
<dbReference type="GO" id="GO:0005524">
    <property type="term" value="F:ATP binding"/>
    <property type="evidence" value="ECO:0007669"/>
    <property type="project" value="UniProtKB-UniRule"/>
</dbReference>
<dbReference type="HAMAP" id="MF_02006">
    <property type="entry name" value="Tyr_tRNA_synth_type1"/>
    <property type="match status" value="1"/>
</dbReference>
<dbReference type="InterPro" id="IPR036986">
    <property type="entry name" value="S4_RNA-bd_sf"/>
</dbReference>
<dbReference type="FunFam" id="1.10.240.10:FF:000001">
    <property type="entry name" value="Tyrosine--tRNA ligase"/>
    <property type="match status" value="1"/>
</dbReference>
<comment type="subunit">
    <text evidence="11">Homodimer.</text>
</comment>
<feature type="binding site" evidence="11">
    <location>
        <position position="45"/>
    </location>
    <ligand>
        <name>L-tyrosine</name>
        <dbReference type="ChEBI" id="CHEBI:58315"/>
    </ligand>
</feature>
<keyword evidence="5 11" id="KW-0067">ATP-binding</keyword>
<reference evidence="13" key="1">
    <citation type="journal article" date="2014" name="Int. J. Syst. Evol. Microbiol.">
        <title>Complete genome sequence of Corynebacterium casei LMG S-19264T (=DSM 44701T), isolated from a smear-ripened cheese.</title>
        <authorList>
            <consortium name="US DOE Joint Genome Institute (JGI-PGF)"/>
            <person name="Walter F."/>
            <person name="Albersmeier A."/>
            <person name="Kalinowski J."/>
            <person name="Ruckert C."/>
        </authorList>
    </citation>
    <scope>NUCLEOTIDE SEQUENCE</scope>
    <source>
        <strain evidence="13">CGMCC 1.16012</strain>
    </source>
</reference>
<dbReference type="EC" id="6.1.1.1" evidence="11"/>
<comment type="subcellular location">
    <subcellularLocation>
        <location evidence="1 11">Cytoplasm</location>
    </subcellularLocation>
</comment>
<dbReference type="GO" id="GO:0004831">
    <property type="term" value="F:tyrosine-tRNA ligase activity"/>
    <property type="evidence" value="ECO:0007669"/>
    <property type="project" value="UniProtKB-UniRule"/>
</dbReference>
<dbReference type="PANTHER" id="PTHR11766:SF0">
    <property type="entry name" value="TYROSINE--TRNA LIGASE, MITOCHONDRIAL"/>
    <property type="match status" value="1"/>
</dbReference>
<proteinExistence type="inferred from homology"/>
<protein>
    <recommendedName>
        <fullName evidence="11">Tyrosine--tRNA ligase</fullName>
        <ecNumber evidence="11">6.1.1.1</ecNumber>
    </recommendedName>
    <alternativeName>
        <fullName evidence="11">Tyrosyl-tRNA synthetase</fullName>
        <shortName evidence="11">TyrRS</shortName>
    </alternativeName>
</protein>
<evidence type="ECO:0000256" key="11">
    <source>
        <dbReference type="HAMAP-Rule" id="MF_02006"/>
    </source>
</evidence>
<sequence>MDKLPMTYHPKSDFMRVMIERGFLADCTDYQALDEALCDGVVPAYIGFDATAKSLHVGSLIQIMMLRWLQKTGHKPITLMGGGTTKVGDPSFRADERPLLSAEDIDANIDGIKQVFAKYIDYDGDGENTALMLNNAEWLDELNYLDFLRDIGRHFSVNRMLSFESVKSRLDREQSLSFLEFNYMILQAYDFLELNRRYGCLLQMGGSDQWGNIVNGIDLTRRVLDHEIYGLTSPLLTTSDGKKMGKSQDGAVWLNAEMRSPYEFWQFWRNTTDADVGRFLKLYTELPIEECERLGALEGSEINQAKIILANEVTTLCHGAEAAAAAEATAREVFEKGGAGDDLPTLELTAEEIGEGISIVQLITRSGLAKSGKDAKRLIKENGAKLNDEPLTSPGLMIDTAALAEPIKLSAGKKRHALVKLAG</sequence>
<dbReference type="EMBL" id="BMKN01000001">
    <property type="protein sequence ID" value="GGE40740.1"/>
    <property type="molecule type" value="Genomic_DNA"/>
</dbReference>
<dbReference type="FunFam" id="3.40.50.620:FF:000008">
    <property type="entry name" value="Tyrosine--tRNA ligase"/>
    <property type="match status" value="1"/>
</dbReference>
<dbReference type="Gene3D" id="3.10.290.10">
    <property type="entry name" value="RNA-binding S4 domain"/>
    <property type="match status" value="1"/>
</dbReference>
<name>A0A917EHH2_9RHOB</name>
<reference evidence="13" key="2">
    <citation type="submission" date="2020-09" db="EMBL/GenBank/DDBJ databases">
        <authorList>
            <person name="Sun Q."/>
            <person name="Zhou Y."/>
        </authorList>
    </citation>
    <scope>NUCLEOTIDE SEQUENCE</scope>
    <source>
        <strain evidence="13">CGMCC 1.16012</strain>
    </source>
</reference>
<evidence type="ECO:0000256" key="7">
    <source>
        <dbReference type="ARBA" id="ARBA00022917"/>
    </source>
</evidence>
<keyword evidence="7 11" id="KW-0648">Protein biosynthesis</keyword>
<dbReference type="AlphaFoldDB" id="A0A917EHH2"/>
<feature type="binding site" evidence="11">
    <location>
        <position position="187"/>
    </location>
    <ligand>
        <name>L-tyrosine</name>
        <dbReference type="ChEBI" id="CHEBI:58315"/>
    </ligand>
</feature>
<keyword evidence="6 12" id="KW-0694">RNA-binding</keyword>
<feature type="short sequence motif" description="'HIGH' region" evidence="11">
    <location>
        <begin position="50"/>
        <end position="59"/>
    </location>
</feature>
<dbReference type="GO" id="GO:0005829">
    <property type="term" value="C:cytosol"/>
    <property type="evidence" value="ECO:0007669"/>
    <property type="project" value="TreeGrafter"/>
</dbReference>
<dbReference type="PANTHER" id="PTHR11766">
    <property type="entry name" value="TYROSYL-TRNA SYNTHETASE"/>
    <property type="match status" value="1"/>
</dbReference>
<dbReference type="Gene3D" id="1.10.240.10">
    <property type="entry name" value="Tyrosyl-Transfer RNA Synthetase"/>
    <property type="match status" value="1"/>
</dbReference>
<dbReference type="NCBIfam" id="TIGR00234">
    <property type="entry name" value="tyrS"/>
    <property type="match status" value="1"/>
</dbReference>
<evidence type="ECO:0000313" key="13">
    <source>
        <dbReference type="EMBL" id="GGE40740.1"/>
    </source>
</evidence>
<evidence type="ECO:0000256" key="12">
    <source>
        <dbReference type="PROSITE-ProRule" id="PRU00182"/>
    </source>
</evidence>
<keyword evidence="2 11" id="KW-0963">Cytoplasm</keyword>
<evidence type="ECO:0000256" key="2">
    <source>
        <dbReference type="ARBA" id="ARBA00022490"/>
    </source>
</evidence>
<dbReference type="GO" id="GO:0006437">
    <property type="term" value="P:tyrosyl-tRNA aminoacylation"/>
    <property type="evidence" value="ECO:0007669"/>
    <property type="project" value="UniProtKB-UniRule"/>
</dbReference>
<dbReference type="InterPro" id="IPR002307">
    <property type="entry name" value="Tyr-tRNA-ligase"/>
</dbReference>
<evidence type="ECO:0000256" key="5">
    <source>
        <dbReference type="ARBA" id="ARBA00022840"/>
    </source>
</evidence>
<dbReference type="GO" id="GO:0042803">
    <property type="term" value="F:protein homodimerization activity"/>
    <property type="evidence" value="ECO:0007669"/>
    <property type="project" value="UniProtKB-ARBA"/>
</dbReference>
<keyword evidence="8 11" id="KW-0030">Aminoacyl-tRNA synthetase</keyword>
<evidence type="ECO:0000256" key="4">
    <source>
        <dbReference type="ARBA" id="ARBA00022741"/>
    </source>
</evidence>
<comment type="similarity">
    <text evidence="10 11">Belongs to the class-I aminoacyl-tRNA synthetase family. TyrS type 1 subfamily.</text>
</comment>